<evidence type="ECO:0000313" key="4">
    <source>
        <dbReference type="Proteomes" id="UP000199589"/>
    </source>
</evidence>
<evidence type="ECO:0008006" key="5">
    <source>
        <dbReference type="Google" id="ProtNLM"/>
    </source>
</evidence>
<proteinExistence type="predicted"/>
<sequence>MGLLSITINQFAVDSMIELKKSYELLKNRLGRIPYLRDFEEQQTLDPVLIAGKKHNYYGFLDAIKESERELSKETSAYLTFATRELLTGIRRHELILMLKLINEPNKLFTVAELKQFFYDRGLLNDEETINSVIRTLDLSFFTGQEAKTYKGSEIIEFQGEEIGLTIEFKEALKNEYFVKLIKDTLITSKLKSKLFDQTTPLTRFQKYRRKDVIRLLKWEQQMINQNIGGYTDFKDQFVIFVTLEKGDDFAGAQMAYEDELLDASTMKWFTKAPRTLNSPEVIKLKNSDDYDIRVFVKKSDDEGSDFYYLGEVKPKLDTITQLKKPDSNGHMKKVVEMQLEFLQPIETKLYRYLQFNINNV</sequence>
<evidence type="ECO:0000259" key="2">
    <source>
        <dbReference type="Pfam" id="PF26350"/>
    </source>
</evidence>
<dbReference type="Pfam" id="PF11907">
    <property type="entry name" value="DUF3427"/>
    <property type="match status" value="1"/>
</dbReference>
<evidence type="ECO:0000259" key="1">
    <source>
        <dbReference type="Pfam" id="PF11907"/>
    </source>
</evidence>
<organism evidence="3 4">
    <name type="scientific">Marinilactibacillus piezotolerans</name>
    <dbReference type="NCBI Taxonomy" id="258723"/>
    <lineage>
        <taxon>Bacteria</taxon>
        <taxon>Bacillati</taxon>
        <taxon>Bacillota</taxon>
        <taxon>Bacilli</taxon>
        <taxon>Lactobacillales</taxon>
        <taxon>Carnobacteriaceae</taxon>
        <taxon>Marinilactibacillus</taxon>
    </lineage>
</organism>
<dbReference type="InterPro" id="IPR021835">
    <property type="entry name" value="DUF3427"/>
</dbReference>
<dbReference type="EMBL" id="FOSJ01000026">
    <property type="protein sequence ID" value="SFK36213.1"/>
    <property type="molecule type" value="Genomic_DNA"/>
</dbReference>
<reference evidence="4" key="1">
    <citation type="submission" date="2016-10" db="EMBL/GenBank/DDBJ databases">
        <authorList>
            <person name="Varghese N."/>
            <person name="Submissions S."/>
        </authorList>
    </citation>
    <scope>NUCLEOTIDE SEQUENCE [LARGE SCALE GENOMIC DNA]</scope>
    <source>
        <strain evidence="4">DSM 16108</strain>
    </source>
</reference>
<accession>A0A1I3YWL8</accession>
<gene>
    <name evidence="3" type="ORF">SAMN04488569_10265</name>
</gene>
<dbReference type="InterPro" id="IPR058403">
    <property type="entry name" value="DUF8090"/>
</dbReference>
<keyword evidence="4" id="KW-1185">Reference proteome</keyword>
<dbReference type="Pfam" id="PF26350">
    <property type="entry name" value="DUF8090"/>
    <property type="match status" value="1"/>
</dbReference>
<feature type="domain" description="DUF8090" evidence="2">
    <location>
        <begin position="19"/>
        <end position="196"/>
    </location>
</feature>
<dbReference type="STRING" id="258723.GCA_900169305_00948"/>
<evidence type="ECO:0000313" key="3">
    <source>
        <dbReference type="EMBL" id="SFK36213.1"/>
    </source>
</evidence>
<dbReference type="Proteomes" id="UP000199589">
    <property type="component" value="Unassembled WGS sequence"/>
</dbReference>
<name>A0A1I3YWL8_9LACT</name>
<protein>
    <recommendedName>
        <fullName evidence="5">DUF3427 domain-containing protein</fullName>
    </recommendedName>
</protein>
<dbReference type="AlphaFoldDB" id="A0A1I3YWL8"/>
<feature type="domain" description="DUF3427" evidence="1">
    <location>
        <begin position="202"/>
        <end position="354"/>
    </location>
</feature>